<dbReference type="InterPro" id="IPR022694">
    <property type="entry name" value="3-OHacyl-CoA_DH"/>
</dbReference>
<dbReference type="GO" id="GO:0070403">
    <property type="term" value="F:NAD+ binding"/>
    <property type="evidence" value="ECO:0007669"/>
    <property type="project" value="InterPro"/>
</dbReference>
<evidence type="ECO:0000313" key="13">
    <source>
        <dbReference type="EMBL" id="SIT09343.1"/>
    </source>
</evidence>
<keyword evidence="4" id="KW-0963">Cytoplasm</keyword>
<evidence type="ECO:0000256" key="3">
    <source>
        <dbReference type="ARBA" id="ARBA00011738"/>
    </source>
</evidence>
<dbReference type="SUPFAM" id="SSF51735">
    <property type="entry name" value="NAD(P)-binding Rossmann-fold domains"/>
    <property type="match status" value="1"/>
</dbReference>
<keyword evidence="6" id="KW-0560">Oxidoreductase</keyword>
<reference evidence="14" key="1">
    <citation type="submission" date="2017-01" db="EMBL/GenBank/DDBJ databases">
        <authorList>
            <person name="Varghese N."/>
            <person name="Submissions S."/>
        </authorList>
    </citation>
    <scope>NUCLEOTIDE SEQUENCE [LARGE SCALE GENOMIC DNA]</scope>
    <source>
        <strain evidence="14">DSM 29430</strain>
    </source>
</reference>
<dbReference type="EMBL" id="FTOQ01000015">
    <property type="protein sequence ID" value="SIT09343.1"/>
    <property type="molecule type" value="Genomic_DNA"/>
</dbReference>
<feature type="domain" description="3-hydroxyacyl-CoA dehydrogenase C-terminal" evidence="11">
    <location>
        <begin position="185"/>
        <end position="254"/>
    </location>
</feature>
<evidence type="ECO:0000259" key="11">
    <source>
        <dbReference type="Pfam" id="PF00725"/>
    </source>
</evidence>
<dbReference type="Pfam" id="PF00725">
    <property type="entry name" value="3HCDH"/>
    <property type="match status" value="1"/>
</dbReference>
<sequence>MTYDRIAIVGGGLIGASWAALFLAHGAHVAVQDPDPEAEARVARTLAAAWPDLQALGLAEGPVPMERLLVTTDLAEACREAEFVQECGPDRIAVKREIVAALEAHLGAAVPIASSTSSLLASDIQEGAAHPGRVFVAHPFNPPHLIPLVELVAGRATDPEVIEAARAFYGGLGRDVIVVRKEVIGHIANRLSAALYREAVHLVAEGIASVADVDRAVASGPGLRWALMGPHLTYHLGGGDGGFRHYIRHLGPTQAARWAELGSPELTEPVIAQLIAGVDAELDEYAGTDLVRARDAGLIAILQARARQGL</sequence>
<dbReference type="PANTHER" id="PTHR48075:SF1">
    <property type="entry name" value="LAMBDA-CRYSTALLIN HOMOLOG"/>
    <property type="match status" value="1"/>
</dbReference>
<evidence type="ECO:0000256" key="5">
    <source>
        <dbReference type="ARBA" id="ARBA00022553"/>
    </source>
</evidence>
<evidence type="ECO:0000256" key="6">
    <source>
        <dbReference type="ARBA" id="ARBA00023002"/>
    </source>
</evidence>
<dbReference type="InterPro" id="IPR006176">
    <property type="entry name" value="3-OHacyl-CoA_DH_NAD-bd"/>
</dbReference>
<feature type="domain" description="3-hydroxyacyl-CoA dehydrogenase NAD binding" evidence="12">
    <location>
        <begin position="6"/>
        <end position="182"/>
    </location>
</feature>
<evidence type="ECO:0000256" key="4">
    <source>
        <dbReference type="ARBA" id="ARBA00022490"/>
    </source>
</evidence>
<dbReference type="RefSeq" id="WP_076450032.1">
    <property type="nucleotide sequence ID" value="NZ_FTOQ01000015.1"/>
</dbReference>
<dbReference type="PIRSF" id="PIRSF000105">
    <property type="entry name" value="HCDH"/>
    <property type="match status" value="1"/>
</dbReference>
<evidence type="ECO:0000256" key="1">
    <source>
        <dbReference type="ARBA" id="ARBA00004496"/>
    </source>
</evidence>
<dbReference type="InterPro" id="IPR008927">
    <property type="entry name" value="6-PGluconate_DH-like_C_sf"/>
</dbReference>
<dbReference type="PANTHER" id="PTHR48075">
    <property type="entry name" value="3-HYDROXYACYL-COA DEHYDROGENASE FAMILY PROTEIN"/>
    <property type="match status" value="1"/>
</dbReference>
<accession>A0A1N7PFC4</accession>
<dbReference type="AlphaFoldDB" id="A0A1N7PFC4"/>
<dbReference type="Proteomes" id="UP000186684">
    <property type="component" value="Unassembled WGS sequence"/>
</dbReference>
<protein>
    <recommendedName>
        <fullName evidence="9">L-gulonate 3-dehydrogenase</fullName>
        <ecNumber evidence="8">1.1.1.45</ecNumber>
    </recommendedName>
    <alternativeName>
        <fullName evidence="9">L-gulonate 3-dehydrogenase</fullName>
    </alternativeName>
</protein>
<dbReference type="Gene3D" id="1.10.1040.10">
    <property type="entry name" value="N-(1-d-carboxylethyl)-l-norvaline Dehydrogenase, domain 2"/>
    <property type="match status" value="1"/>
</dbReference>
<organism evidence="13 14">
    <name type="scientific">Roseivivax lentus</name>
    <dbReference type="NCBI Taxonomy" id="633194"/>
    <lineage>
        <taxon>Bacteria</taxon>
        <taxon>Pseudomonadati</taxon>
        <taxon>Pseudomonadota</taxon>
        <taxon>Alphaproteobacteria</taxon>
        <taxon>Rhodobacterales</taxon>
        <taxon>Roseobacteraceae</taxon>
        <taxon>Roseivivax</taxon>
    </lineage>
</organism>
<keyword evidence="5" id="KW-0597">Phosphoprotein</keyword>
<dbReference type="OrthoDB" id="9803287at2"/>
<dbReference type="GO" id="GO:0050104">
    <property type="term" value="F:L-gulonate 3-dehydrogenase activity"/>
    <property type="evidence" value="ECO:0007669"/>
    <property type="project" value="UniProtKB-EC"/>
</dbReference>
<proteinExistence type="inferred from homology"/>
<gene>
    <name evidence="13" type="ORF">SAMN05421759_11539</name>
</gene>
<evidence type="ECO:0000256" key="10">
    <source>
        <dbReference type="PIRSR" id="PIRSR000105-1"/>
    </source>
</evidence>
<evidence type="ECO:0000256" key="2">
    <source>
        <dbReference type="ARBA" id="ARBA00009463"/>
    </source>
</evidence>
<dbReference type="Pfam" id="PF02737">
    <property type="entry name" value="3HCDH_N"/>
    <property type="match status" value="1"/>
</dbReference>
<comment type="subcellular location">
    <subcellularLocation>
        <location evidence="1">Cytoplasm</location>
    </subcellularLocation>
</comment>
<evidence type="ECO:0000313" key="14">
    <source>
        <dbReference type="Proteomes" id="UP000186684"/>
    </source>
</evidence>
<dbReference type="EC" id="1.1.1.45" evidence="8"/>
<keyword evidence="14" id="KW-1185">Reference proteome</keyword>
<evidence type="ECO:0000259" key="12">
    <source>
        <dbReference type="Pfam" id="PF02737"/>
    </source>
</evidence>
<feature type="site" description="Important for catalytic activity" evidence="10">
    <location>
        <position position="138"/>
    </location>
</feature>
<dbReference type="InterPro" id="IPR006108">
    <property type="entry name" value="3HC_DH_C"/>
</dbReference>
<name>A0A1N7PFC4_9RHOB</name>
<dbReference type="InterPro" id="IPR036291">
    <property type="entry name" value="NAD(P)-bd_dom_sf"/>
</dbReference>
<dbReference type="Gene3D" id="3.40.50.720">
    <property type="entry name" value="NAD(P)-binding Rossmann-like Domain"/>
    <property type="match status" value="1"/>
</dbReference>
<evidence type="ECO:0000256" key="7">
    <source>
        <dbReference type="ARBA" id="ARBA00023027"/>
    </source>
</evidence>
<evidence type="ECO:0000256" key="8">
    <source>
        <dbReference type="ARBA" id="ARBA00038962"/>
    </source>
</evidence>
<comment type="similarity">
    <text evidence="2">Belongs to the 3-hydroxyacyl-CoA dehydrogenase family.</text>
</comment>
<keyword evidence="7" id="KW-0520">NAD</keyword>
<dbReference type="GO" id="GO:0006631">
    <property type="term" value="P:fatty acid metabolic process"/>
    <property type="evidence" value="ECO:0007669"/>
    <property type="project" value="InterPro"/>
</dbReference>
<dbReference type="InterPro" id="IPR013328">
    <property type="entry name" value="6PGD_dom2"/>
</dbReference>
<comment type="subunit">
    <text evidence="3">Homodimer.</text>
</comment>
<evidence type="ECO:0000256" key="9">
    <source>
        <dbReference type="ARBA" id="ARBA00042709"/>
    </source>
</evidence>
<dbReference type="STRING" id="633194.SAMN05421759_11539"/>
<dbReference type="SUPFAM" id="SSF48179">
    <property type="entry name" value="6-phosphogluconate dehydrogenase C-terminal domain-like"/>
    <property type="match status" value="1"/>
</dbReference>
<dbReference type="GO" id="GO:0005737">
    <property type="term" value="C:cytoplasm"/>
    <property type="evidence" value="ECO:0007669"/>
    <property type="project" value="UniProtKB-SubCell"/>
</dbReference>